<name>A0A1I6BWN3_9BACI</name>
<comment type="caution">
    <text evidence="1">The sequence shown here is derived from an EMBL/GenBank/DDBJ whole genome shotgun (WGS) entry which is preliminary data.</text>
</comment>
<keyword evidence="2" id="KW-1185">Reference proteome</keyword>
<accession>A0A1I6BWN3</accession>
<evidence type="ECO:0000313" key="2">
    <source>
        <dbReference type="Proteomes" id="UP000182762"/>
    </source>
</evidence>
<organism evidence="1 2">
    <name type="scientific">Priestia endophytica DSM 13796</name>
    <dbReference type="NCBI Taxonomy" id="1121089"/>
    <lineage>
        <taxon>Bacteria</taxon>
        <taxon>Bacillati</taxon>
        <taxon>Bacillota</taxon>
        <taxon>Bacilli</taxon>
        <taxon>Bacillales</taxon>
        <taxon>Bacillaceae</taxon>
        <taxon>Priestia</taxon>
    </lineage>
</organism>
<dbReference type="RefSeq" id="WP_061802709.1">
    <property type="nucleotide sequence ID" value="NZ_FOXX01000015.1"/>
</dbReference>
<gene>
    <name evidence="1" type="ORF">SAMN02745910_04357</name>
</gene>
<dbReference type="GeneID" id="93712898"/>
<dbReference type="Proteomes" id="UP000182762">
    <property type="component" value="Unassembled WGS sequence"/>
</dbReference>
<sequence>MIPTLVGLGASFLAPKIMGQFRDQKVKVVHALPGRLRLQCSSWKHKVVADMLNAQVKQHPLILTAKASEITGSLLLQFVVSHISQEELDEIITTIVNIASEAILQKESQLMNGMKNTLGFVDRGIKKQTNGLADFDSLFVLFLLGKGVQSFSSAPAFSASLLYWSYSIIKRKGE</sequence>
<reference evidence="1 2" key="1">
    <citation type="submission" date="2016-10" db="EMBL/GenBank/DDBJ databases">
        <authorList>
            <person name="Varghese N."/>
            <person name="Submissions S."/>
        </authorList>
    </citation>
    <scope>NUCLEOTIDE SEQUENCE [LARGE SCALE GENOMIC DNA]</scope>
    <source>
        <strain evidence="1 2">DSM 13796</strain>
    </source>
</reference>
<dbReference type="Pfam" id="PF19991">
    <property type="entry name" value="HMA_2"/>
    <property type="match status" value="1"/>
</dbReference>
<protein>
    <submittedName>
        <fullName evidence="1">Uncharacterized protein</fullName>
    </submittedName>
</protein>
<dbReference type="EMBL" id="FOXX01000015">
    <property type="protein sequence ID" value="SFQ85294.1"/>
    <property type="molecule type" value="Genomic_DNA"/>
</dbReference>
<evidence type="ECO:0000313" key="1">
    <source>
        <dbReference type="EMBL" id="SFQ85294.1"/>
    </source>
</evidence>
<proteinExistence type="predicted"/>